<accession>A0A4R8QRL6</accession>
<protein>
    <submittedName>
        <fullName evidence="2">Uncharacterized protein</fullName>
    </submittedName>
</protein>
<evidence type="ECO:0000313" key="3">
    <source>
        <dbReference type="Proteomes" id="UP000295703"/>
    </source>
</evidence>
<keyword evidence="3" id="KW-1185">Reference proteome</keyword>
<organism evidence="2 3">
    <name type="scientific">Colletotrichum trifolii</name>
    <dbReference type="NCBI Taxonomy" id="5466"/>
    <lineage>
        <taxon>Eukaryota</taxon>
        <taxon>Fungi</taxon>
        <taxon>Dikarya</taxon>
        <taxon>Ascomycota</taxon>
        <taxon>Pezizomycotina</taxon>
        <taxon>Sordariomycetes</taxon>
        <taxon>Hypocreomycetidae</taxon>
        <taxon>Glomerellales</taxon>
        <taxon>Glomerellaceae</taxon>
        <taxon>Colletotrichum</taxon>
        <taxon>Colletotrichum orbiculare species complex</taxon>
    </lineage>
</organism>
<dbReference type="AlphaFoldDB" id="A0A4R8QRL6"/>
<proteinExistence type="predicted"/>
<dbReference type="EMBL" id="RYZW01000167">
    <property type="protein sequence ID" value="TDZ39946.1"/>
    <property type="molecule type" value="Genomic_DNA"/>
</dbReference>
<reference evidence="2 3" key="1">
    <citation type="submission" date="2018-12" db="EMBL/GenBank/DDBJ databases">
        <title>Genome sequence and assembly of Colletotrichum trifolii.</title>
        <authorList>
            <person name="Gan P."/>
            <person name="Shirasu K."/>
        </authorList>
    </citation>
    <scope>NUCLEOTIDE SEQUENCE [LARGE SCALE GENOMIC DNA]</scope>
    <source>
        <strain evidence="2 3">543-2</strain>
    </source>
</reference>
<dbReference type="Proteomes" id="UP000295703">
    <property type="component" value="Unassembled WGS sequence"/>
</dbReference>
<comment type="caution">
    <text evidence="2">The sequence shown here is derived from an EMBL/GenBank/DDBJ whole genome shotgun (WGS) entry which is preliminary data.</text>
</comment>
<evidence type="ECO:0000256" key="1">
    <source>
        <dbReference type="SAM" id="SignalP"/>
    </source>
</evidence>
<sequence>MHFSQVTLFTILTAFAVAAPTAHPSGTGQPADIVRAAGQELPLNLDWEYCQNMCDCSKIDKETDYESFFQCFTNPMCEACAREGMSPPSQ</sequence>
<gene>
    <name evidence="2" type="ORF">CTRI78_v010417</name>
</gene>
<feature type="signal peptide" evidence="1">
    <location>
        <begin position="1"/>
        <end position="18"/>
    </location>
</feature>
<feature type="chain" id="PRO_5020305587" evidence="1">
    <location>
        <begin position="19"/>
        <end position="90"/>
    </location>
</feature>
<evidence type="ECO:0000313" key="2">
    <source>
        <dbReference type="EMBL" id="TDZ39946.1"/>
    </source>
</evidence>
<keyword evidence="1" id="KW-0732">Signal</keyword>
<name>A0A4R8QRL6_COLTR</name>